<name>A0A1T4KXD4_9SPIR</name>
<evidence type="ECO:0000313" key="3">
    <source>
        <dbReference type="Proteomes" id="UP000190395"/>
    </source>
</evidence>
<accession>A0A1T4KXD4</accession>
<reference evidence="2 3" key="1">
    <citation type="submission" date="2017-02" db="EMBL/GenBank/DDBJ databases">
        <authorList>
            <person name="Peterson S.W."/>
        </authorList>
    </citation>
    <scope>NUCLEOTIDE SEQUENCE [LARGE SCALE GENOMIC DNA]</scope>
    <source>
        <strain evidence="2 3">ATCC BAA-909</strain>
    </source>
</reference>
<proteinExistence type="predicted"/>
<dbReference type="Proteomes" id="UP000190395">
    <property type="component" value="Unassembled WGS sequence"/>
</dbReference>
<gene>
    <name evidence="2" type="ORF">SAMN02745152_00372</name>
</gene>
<dbReference type="AlphaFoldDB" id="A0A1T4KXD4"/>
<keyword evidence="3" id="KW-1185">Reference proteome</keyword>
<sequence>MYVGWEISDFRILGVQGRYLIPAGIPIYMIFNSEKFRKSEAKDNSKLLFYSTVYISFFTVINFLICIMN</sequence>
<dbReference type="EMBL" id="FUXC01000001">
    <property type="protein sequence ID" value="SJZ47102.1"/>
    <property type="molecule type" value="Genomic_DNA"/>
</dbReference>
<evidence type="ECO:0000313" key="2">
    <source>
        <dbReference type="EMBL" id="SJZ47102.1"/>
    </source>
</evidence>
<evidence type="ECO:0000256" key="1">
    <source>
        <dbReference type="SAM" id="Phobius"/>
    </source>
</evidence>
<keyword evidence="1" id="KW-0472">Membrane</keyword>
<protein>
    <submittedName>
        <fullName evidence="2">Uncharacterized protein</fullName>
    </submittedName>
</protein>
<feature type="transmembrane region" description="Helical" evidence="1">
    <location>
        <begin position="47"/>
        <end position="67"/>
    </location>
</feature>
<keyword evidence="1" id="KW-1133">Transmembrane helix</keyword>
<keyword evidence="1" id="KW-0812">Transmembrane</keyword>
<organism evidence="2 3">
    <name type="scientific">Treponema berlinense</name>
    <dbReference type="NCBI Taxonomy" id="225004"/>
    <lineage>
        <taxon>Bacteria</taxon>
        <taxon>Pseudomonadati</taxon>
        <taxon>Spirochaetota</taxon>
        <taxon>Spirochaetia</taxon>
        <taxon>Spirochaetales</taxon>
        <taxon>Treponemataceae</taxon>
        <taxon>Treponema</taxon>
    </lineage>
</organism>